<comment type="caution">
    <text evidence="7">The sequence shown here is derived from an EMBL/GenBank/DDBJ whole genome shotgun (WGS) entry which is preliminary data.</text>
</comment>
<dbReference type="InterPro" id="IPR039538">
    <property type="entry name" value="BetI_C"/>
</dbReference>
<dbReference type="GO" id="GO:0000976">
    <property type="term" value="F:transcription cis-regulatory region binding"/>
    <property type="evidence" value="ECO:0007669"/>
    <property type="project" value="TreeGrafter"/>
</dbReference>
<protein>
    <submittedName>
        <fullName evidence="7">HTH-type transcriptional regulator BetI</fullName>
    </submittedName>
</protein>
<keyword evidence="2" id="KW-0805">Transcription regulation</keyword>
<dbReference type="SUPFAM" id="SSF46689">
    <property type="entry name" value="Homeodomain-like"/>
    <property type="match status" value="1"/>
</dbReference>
<dbReference type="InterPro" id="IPR001647">
    <property type="entry name" value="HTH_TetR"/>
</dbReference>
<keyword evidence="8" id="KW-1185">Reference proteome</keyword>
<dbReference type="Proteomes" id="UP000068382">
    <property type="component" value="Unassembled WGS sequence"/>
</dbReference>
<dbReference type="Pfam" id="PF13977">
    <property type="entry name" value="TetR_C_6"/>
    <property type="match status" value="1"/>
</dbReference>
<dbReference type="PROSITE" id="PS50977">
    <property type="entry name" value="HTH_TETR_2"/>
    <property type="match status" value="1"/>
</dbReference>
<dbReference type="InterPro" id="IPR050109">
    <property type="entry name" value="HTH-type_TetR-like_transc_reg"/>
</dbReference>
<reference evidence="7 8" key="1">
    <citation type="submission" date="2015-12" db="EMBL/GenBank/DDBJ databases">
        <title>Genome sequence of the marine Rhodobacteraceae strain O3.65, Candidatus Tritonibacter horizontis.</title>
        <authorList>
            <person name="Poehlein A."/>
            <person name="Giebel H.A."/>
            <person name="Voget S."/>
            <person name="Brinkhoff T."/>
        </authorList>
    </citation>
    <scope>NUCLEOTIDE SEQUENCE [LARGE SCALE GENOMIC DNA]</scope>
    <source>
        <strain evidence="7 8">O3.65</strain>
    </source>
</reference>
<dbReference type="PRINTS" id="PR00455">
    <property type="entry name" value="HTHTETR"/>
</dbReference>
<evidence type="ECO:0000259" key="6">
    <source>
        <dbReference type="PROSITE" id="PS50977"/>
    </source>
</evidence>
<dbReference type="InterPro" id="IPR009057">
    <property type="entry name" value="Homeodomain-like_sf"/>
</dbReference>
<dbReference type="OrthoDB" id="9809265at2"/>
<accession>A0A132BU54</accession>
<dbReference type="AlphaFoldDB" id="A0A132BU54"/>
<evidence type="ECO:0000256" key="4">
    <source>
        <dbReference type="ARBA" id="ARBA00023163"/>
    </source>
</evidence>
<sequence>MSENKPKFRRESPELRREQLIEATLRVIARKGVSAATVREISAEAGVAFSLIRHHFKTKEDLMCAAYAYHMQKMAQLSLSSATDQTRPLADRLRQCIKDTLSPPVTNGAALQVWAGFIQMVPHDARMKQIHRDTYLGFRDTLEPLIAEALTANKTPWDPRLVEHKAIACNAVLDGLWLEGSMLPDMLPAARLIEVAETTLFAILDLPLATAPIDIPT</sequence>
<dbReference type="RefSeq" id="WP_068245898.1">
    <property type="nucleotide sequence ID" value="NZ_LPUY01000082.1"/>
</dbReference>
<dbReference type="SUPFAM" id="SSF48498">
    <property type="entry name" value="Tetracyclin repressor-like, C-terminal domain"/>
    <property type="match status" value="1"/>
</dbReference>
<evidence type="ECO:0000313" key="8">
    <source>
        <dbReference type="Proteomes" id="UP000068382"/>
    </source>
</evidence>
<name>A0A132BU54_9RHOB</name>
<evidence type="ECO:0000256" key="1">
    <source>
        <dbReference type="ARBA" id="ARBA00022491"/>
    </source>
</evidence>
<feature type="domain" description="HTH tetR-type" evidence="6">
    <location>
        <begin position="14"/>
        <end position="74"/>
    </location>
</feature>
<dbReference type="Gene3D" id="1.10.357.10">
    <property type="entry name" value="Tetracycline Repressor, domain 2"/>
    <property type="match status" value="1"/>
</dbReference>
<keyword evidence="3 5" id="KW-0238">DNA-binding</keyword>
<dbReference type="EMBL" id="LPUY01000082">
    <property type="protein sequence ID" value="KUP91919.1"/>
    <property type="molecule type" value="Genomic_DNA"/>
</dbReference>
<dbReference type="Pfam" id="PF00440">
    <property type="entry name" value="TetR_N"/>
    <property type="match status" value="1"/>
</dbReference>
<dbReference type="PATRIC" id="fig|1768241.3.peg.3367"/>
<dbReference type="InterPro" id="IPR036271">
    <property type="entry name" value="Tet_transcr_reg_TetR-rel_C_sf"/>
</dbReference>
<organism evidence="7 8">
    <name type="scientific">Tritonibacter horizontis</name>
    <dbReference type="NCBI Taxonomy" id="1768241"/>
    <lineage>
        <taxon>Bacteria</taxon>
        <taxon>Pseudomonadati</taxon>
        <taxon>Pseudomonadota</taxon>
        <taxon>Alphaproteobacteria</taxon>
        <taxon>Rhodobacterales</taxon>
        <taxon>Paracoccaceae</taxon>
        <taxon>Tritonibacter</taxon>
    </lineage>
</organism>
<gene>
    <name evidence="7" type="primary">betI_3</name>
    <name evidence="7" type="ORF">TRIHO_32230</name>
</gene>
<dbReference type="GO" id="GO:0003700">
    <property type="term" value="F:DNA-binding transcription factor activity"/>
    <property type="evidence" value="ECO:0007669"/>
    <property type="project" value="TreeGrafter"/>
</dbReference>
<evidence type="ECO:0000256" key="3">
    <source>
        <dbReference type="ARBA" id="ARBA00023125"/>
    </source>
</evidence>
<keyword evidence="4" id="KW-0804">Transcription</keyword>
<dbReference type="PANTHER" id="PTHR30055:SF228">
    <property type="entry name" value="TRANSCRIPTIONAL REGULATOR-RELATED"/>
    <property type="match status" value="1"/>
</dbReference>
<evidence type="ECO:0000313" key="7">
    <source>
        <dbReference type="EMBL" id="KUP91919.1"/>
    </source>
</evidence>
<keyword evidence="1" id="KW-0678">Repressor</keyword>
<evidence type="ECO:0000256" key="5">
    <source>
        <dbReference type="PROSITE-ProRule" id="PRU00335"/>
    </source>
</evidence>
<feature type="DNA-binding region" description="H-T-H motif" evidence="5">
    <location>
        <begin position="37"/>
        <end position="56"/>
    </location>
</feature>
<evidence type="ECO:0000256" key="2">
    <source>
        <dbReference type="ARBA" id="ARBA00023015"/>
    </source>
</evidence>
<dbReference type="PANTHER" id="PTHR30055">
    <property type="entry name" value="HTH-TYPE TRANSCRIPTIONAL REGULATOR RUTR"/>
    <property type="match status" value="1"/>
</dbReference>
<proteinExistence type="predicted"/>